<dbReference type="EMBL" id="KB446572">
    <property type="protein sequence ID" value="EME77018.1"/>
    <property type="molecule type" value="Genomic_DNA"/>
</dbReference>
<organism evidence="2 3">
    <name type="scientific">Pseudocercospora fijiensis (strain CIRAD86)</name>
    <name type="common">Black leaf streak disease fungus</name>
    <name type="synonym">Mycosphaerella fijiensis</name>
    <dbReference type="NCBI Taxonomy" id="383855"/>
    <lineage>
        <taxon>Eukaryota</taxon>
        <taxon>Fungi</taxon>
        <taxon>Dikarya</taxon>
        <taxon>Ascomycota</taxon>
        <taxon>Pezizomycotina</taxon>
        <taxon>Dothideomycetes</taxon>
        <taxon>Dothideomycetidae</taxon>
        <taxon>Mycosphaerellales</taxon>
        <taxon>Mycosphaerellaceae</taxon>
        <taxon>Pseudocercospora</taxon>
    </lineage>
</organism>
<dbReference type="GeneID" id="19334435"/>
<dbReference type="HOGENOM" id="CLU_963537_0_0_1"/>
<sequence>MAFLSRIAPSCAISLGEGKWHSVTTGISVPFHGLIDAESQFTYQADSVSIMHYLALSPLFSQVDGNSLFSATTALTITSMFALQILPFTSSMTPGACCMERCSDATSLTTFAPGAAYEDQALLRSPASTSNENTHHLNHLGPQSRQGSHLPHVGGSPSPPKLASLWPKLRMPSLVLRHPQSRLELRVLNLHDQDCYPFCSDSKAFPVVPSSFSRGDIQKEKPRADTSRIRTCRRGQEQIPVVFGHAGGDMQKEYHHGHAHQRAGQHIFSRRRPLTAKVEALAPGDICAS</sequence>
<dbReference type="KEGG" id="pfj:MYCFIDRAFT_180506"/>
<evidence type="ECO:0000313" key="3">
    <source>
        <dbReference type="Proteomes" id="UP000016932"/>
    </source>
</evidence>
<dbReference type="RefSeq" id="XP_007932457.1">
    <property type="nucleotide sequence ID" value="XM_007934266.1"/>
</dbReference>
<evidence type="ECO:0000313" key="2">
    <source>
        <dbReference type="EMBL" id="EME77018.1"/>
    </source>
</evidence>
<name>M3AII4_PSEFD</name>
<gene>
    <name evidence="2" type="ORF">MYCFIDRAFT_180506</name>
</gene>
<dbReference type="Proteomes" id="UP000016932">
    <property type="component" value="Unassembled WGS sequence"/>
</dbReference>
<keyword evidence="3" id="KW-1185">Reference proteome</keyword>
<dbReference type="AlphaFoldDB" id="M3AII4"/>
<dbReference type="VEuPathDB" id="FungiDB:MYCFIDRAFT_180506"/>
<protein>
    <submittedName>
        <fullName evidence="2">Uncharacterized protein</fullName>
    </submittedName>
</protein>
<feature type="region of interest" description="Disordered" evidence="1">
    <location>
        <begin position="128"/>
        <end position="161"/>
    </location>
</feature>
<evidence type="ECO:0000256" key="1">
    <source>
        <dbReference type="SAM" id="MobiDB-lite"/>
    </source>
</evidence>
<proteinExistence type="predicted"/>
<accession>M3AII4</accession>
<reference evidence="2 3" key="1">
    <citation type="journal article" date="2012" name="PLoS Pathog.">
        <title>Diverse lifestyles and strategies of plant pathogenesis encoded in the genomes of eighteen Dothideomycetes fungi.</title>
        <authorList>
            <person name="Ohm R.A."/>
            <person name="Feau N."/>
            <person name="Henrissat B."/>
            <person name="Schoch C.L."/>
            <person name="Horwitz B.A."/>
            <person name="Barry K.W."/>
            <person name="Condon B.J."/>
            <person name="Copeland A.C."/>
            <person name="Dhillon B."/>
            <person name="Glaser F."/>
            <person name="Hesse C.N."/>
            <person name="Kosti I."/>
            <person name="LaButti K."/>
            <person name="Lindquist E.A."/>
            <person name="Lucas S."/>
            <person name="Salamov A.A."/>
            <person name="Bradshaw R.E."/>
            <person name="Ciuffetti L."/>
            <person name="Hamelin R.C."/>
            <person name="Kema G.H.J."/>
            <person name="Lawrence C."/>
            <person name="Scott J.A."/>
            <person name="Spatafora J.W."/>
            <person name="Turgeon B.G."/>
            <person name="de Wit P.J.G.M."/>
            <person name="Zhong S."/>
            <person name="Goodwin S.B."/>
            <person name="Grigoriev I.V."/>
        </authorList>
    </citation>
    <scope>NUCLEOTIDE SEQUENCE [LARGE SCALE GENOMIC DNA]</scope>
    <source>
        <strain evidence="2 3">CIRAD86</strain>
    </source>
</reference>